<gene>
    <name evidence="2" type="ORF">M9978_13370</name>
</gene>
<dbReference type="AlphaFoldDB" id="A0A9X2HLF9"/>
<keyword evidence="3" id="KW-1185">Reference proteome</keyword>
<evidence type="ECO:0000259" key="1">
    <source>
        <dbReference type="Pfam" id="PF19974"/>
    </source>
</evidence>
<organism evidence="2 3">
    <name type="scientific">Sphingomonas tagetis</name>
    <dbReference type="NCBI Taxonomy" id="2949092"/>
    <lineage>
        <taxon>Bacteria</taxon>
        <taxon>Pseudomonadati</taxon>
        <taxon>Pseudomonadota</taxon>
        <taxon>Alphaproteobacteria</taxon>
        <taxon>Sphingomonadales</taxon>
        <taxon>Sphingomonadaceae</taxon>
        <taxon>Sphingomonas</taxon>
    </lineage>
</organism>
<comment type="caution">
    <text evidence="2">The sequence shown here is derived from an EMBL/GenBank/DDBJ whole genome shotgun (WGS) entry which is preliminary data.</text>
</comment>
<dbReference type="Pfam" id="PF19974">
    <property type="entry name" value="TCAD9"/>
    <property type="match status" value="2"/>
</dbReference>
<accession>A0A9X2HLF9</accession>
<dbReference type="InterPro" id="IPR011009">
    <property type="entry name" value="Kinase-like_dom_sf"/>
</dbReference>
<evidence type="ECO:0000313" key="3">
    <source>
        <dbReference type="Proteomes" id="UP001139451"/>
    </source>
</evidence>
<dbReference type="RefSeq" id="WP_254294016.1">
    <property type="nucleotide sequence ID" value="NZ_JAMLDX010000010.1"/>
</dbReference>
<dbReference type="EMBL" id="JAMLDX010000010">
    <property type="protein sequence ID" value="MCP3731414.1"/>
    <property type="molecule type" value="Genomic_DNA"/>
</dbReference>
<dbReference type="SUPFAM" id="SSF56112">
    <property type="entry name" value="Protein kinase-like (PK-like)"/>
    <property type="match status" value="1"/>
</dbReference>
<proteinExistence type="predicted"/>
<dbReference type="Proteomes" id="UP001139451">
    <property type="component" value="Unassembled WGS sequence"/>
</dbReference>
<feature type="domain" description="Ternary complex associated" evidence="1">
    <location>
        <begin position="54"/>
        <end position="191"/>
    </location>
</feature>
<reference evidence="2" key="1">
    <citation type="submission" date="2022-05" db="EMBL/GenBank/DDBJ databases">
        <title>Sphingomonas sp. strain MG17 Genome sequencing and assembly.</title>
        <authorList>
            <person name="Kim I."/>
        </authorList>
    </citation>
    <scope>NUCLEOTIDE SEQUENCE</scope>
    <source>
        <strain evidence="2">MG17</strain>
    </source>
</reference>
<protein>
    <submittedName>
        <fullName evidence="2">Aminoglycoside phosphotransferase family protein</fullName>
    </submittedName>
</protein>
<name>A0A9X2HLF9_9SPHN</name>
<sequence>MPRTSASTAPDLRFSGRRPFETAREAQEVSELIRLVLVNANADIGDSAGEAIMLDTLNGGRSGSFVFKATPVATDGRRLYPARTVVKVAPLDAGTAEQANYEKFVRPFLPSRYRPELHGFATARDRAALCYSLLGDGDKPETLTDRLAMGDLVALDLILLPLFEHLHRWRSASEIQPESDLARYYLARYFGDTRSAILAETTLLGHAARYFGGQHNARGYRIHKADFPAICELLFARRDARTYTSCIVHGDLNSDNIMLDGRRKFAGVIDFQRTGRGHIFQDIVALEMSVRINAPSNATFDDIWEVERLIALGKPPMCSNPYAVAIIGIRKTGRRLFGFEKSFASYQFAVAATGLRLMRATDLSDAACARITASVLWAVTKLTDV</sequence>
<dbReference type="Gene3D" id="3.90.1200.10">
    <property type="match status" value="1"/>
</dbReference>
<dbReference type="InterPro" id="IPR045544">
    <property type="entry name" value="TCAD9"/>
</dbReference>
<evidence type="ECO:0000313" key="2">
    <source>
        <dbReference type="EMBL" id="MCP3731414.1"/>
    </source>
</evidence>
<feature type="domain" description="Ternary complex associated" evidence="1">
    <location>
        <begin position="241"/>
        <end position="315"/>
    </location>
</feature>